<comment type="caution">
    <text evidence="4">The sequence shown here is derived from an EMBL/GenBank/DDBJ whole genome shotgun (WGS) entry which is preliminary data.</text>
</comment>
<dbReference type="Pfam" id="PF26341">
    <property type="entry name" value="AAA_SelU"/>
    <property type="match status" value="1"/>
</dbReference>
<dbReference type="CDD" id="cd01520">
    <property type="entry name" value="RHOD_YbbB"/>
    <property type="match status" value="1"/>
</dbReference>
<organism evidence="4 5">
    <name type="scientific">Marinimicrobium koreense</name>
    <dbReference type="NCBI Taxonomy" id="306545"/>
    <lineage>
        <taxon>Bacteria</taxon>
        <taxon>Pseudomonadati</taxon>
        <taxon>Pseudomonadota</taxon>
        <taxon>Gammaproteobacteria</taxon>
        <taxon>Cellvibrionales</taxon>
        <taxon>Cellvibrionaceae</taxon>
        <taxon>Marinimicrobium</taxon>
    </lineage>
</organism>
<dbReference type="EC" id="2.9.1.3" evidence="2"/>
<evidence type="ECO:0000313" key="4">
    <source>
        <dbReference type="EMBL" id="ROQ18469.1"/>
    </source>
</evidence>
<dbReference type="Proteomes" id="UP000273643">
    <property type="component" value="Unassembled WGS sequence"/>
</dbReference>
<dbReference type="Gene3D" id="3.40.250.10">
    <property type="entry name" value="Rhodanese-like domain"/>
    <property type="match status" value="1"/>
</dbReference>
<protein>
    <recommendedName>
        <fullName evidence="2">tRNA 2-selenouridine synthase</fullName>
        <ecNumber evidence="2">2.9.1.3</ecNumber>
    </recommendedName>
</protein>
<comment type="catalytic activity">
    <reaction evidence="2">
        <text>5-methylaminomethyl-2-thiouridine(34) in tRNA + (2E)-geranyl diphosphate = 5-methylaminomethyl-S-(2E)-geranyl-thiouridine(34) in tRNA + diphosphate</text>
        <dbReference type="Rhea" id="RHEA:14085"/>
        <dbReference type="Rhea" id="RHEA-COMP:10195"/>
        <dbReference type="Rhea" id="RHEA-COMP:14654"/>
        <dbReference type="ChEBI" id="CHEBI:33019"/>
        <dbReference type="ChEBI" id="CHEBI:58057"/>
        <dbReference type="ChEBI" id="CHEBI:74455"/>
        <dbReference type="ChEBI" id="CHEBI:140632"/>
    </reaction>
</comment>
<accession>A0A3N1NRG2</accession>
<keyword evidence="2" id="KW-0808">Transferase</keyword>
<dbReference type="GO" id="GO:0016765">
    <property type="term" value="F:transferase activity, transferring alkyl or aryl (other than methyl) groups"/>
    <property type="evidence" value="ECO:0007669"/>
    <property type="project" value="UniProtKB-UniRule"/>
</dbReference>
<comment type="similarity">
    <text evidence="2">Belongs to the SelU family.</text>
</comment>
<dbReference type="InterPro" id="IPR058840">
    <property type="entry name" value="AAA_SelU"/>
</dbReference>
<dbReference type="InterPro" id="IPR001763">
    <property type="entry name" value="Rhodanese-like_dom"/>
</dbReference>
<dbReference type="GO" id="GO:0002098">
    <property type="term" value="P:tRNA wobble uridine modification"/>
    <property type="evidence" value="ECO:0007669"/>
    <property type="project" value="UniProtKB-UniRule"/>
</dbReference>
<evidence type="ECO:0000256" key="2">
    <source>
        <dbReference type="HAMAP-Rule" id="MF_01622"/>
    </source>
</evidence>
<comment type="catalytic activity">
    <reaction evidence="2">
        <text>5-methylaminomethyl-2-(Se-phospho)selenouridine(34) in tRNA + H2O = 5-methylaminomethyl-2-selenouridine(34) in tRNA + phosphate</text>
        <dbReference type="Rhea" id="RHEA:60176"/>
        <dbReference type="Rhea" id="RHEA-COMP:10196"/>
        <dbReference type="Rhea" id="RHEA-COMP:15523"/>
        <dbReference type="ChEBI" id="CHEBI:15377"/>
        <dbReference type="ChEBI" id="CHEBI:43474"/>
        <dbReference type="ChEBI" id="CHEBI:82743"/>
        <dbReference type="ChEBI" id="CHEBI:143702"/>
    </reaction>
</comment>
<evidence type="ECO:0000256" key="1">
    <source>
        <dbReference type="ARBA" id="ARBA00023266"/>
    </source>
</evidence>
<dbReference type="InterPro" id="IPR036873">
    <property type="entry name" value="Rhodanese-like_dom_sf"/>
</dbReference>
<dbReference type="HAMAP" id="MF_01622">
    <property type="entry name" value="tRNA_sel_U_synth"/>
    <property type="match status" value="1"/>
</dbReference>
<feature type="active site" description="S-selanylcysteine intermediate" evidence="2">
    <location>
        <position position="98"/>
    </location>
</feature>
<comment type="catalytic activity">
    <reaction evidence="2">
        <text>5-methylaminomethyl-2-thiouridine(34) in tRNA + selenophosphate + (2E)-geranyl diphosphate + H2O + H(+) = 5-methylaminomethyl-2-selenouridine(34) in tRNA + (2E)-thiogeraniol + phosphate + diphosphate</text>
        <dbReference type="Rhea" id="RHEA:42716"/>
        <dbReference type="Rhea" id="RHEA-COMP:10195"/>
        <dbReference type="Rhea" id="RHEA-COMP:10196"/>
        <dbReference type="ChEBI" id="CHEBI:15377"/>
        <dbReference type="ChEBI" id="CHEBI:15378"/>
        <dbReference type="ChEBI" id="CHEBI:16144"/>
        <dbReference type="ChEBI" id="CHEBI:33019"/>
        <dbReference type="ChEBI" id="CHEBI:43474"/>
        <dbReference type="ChEBI" id="CHEBI:58057"/>
        <dbReference type="ChEBI" id="CHEBI:74455"/>
        <dbReference type="ChEBI" id="CHEBI:82743"/>
        <dbReference type="ChEBI" id="CHEBI:143703"/>
        <dbReference type="EC" id="2.9.1.3"/>
    </reaction>
</comment>
<dbReference type="AlphaFoldDB" id="A0A3N1NRG2"/>
<dbReference type="SMART" id="SM00450">
    <property type="entry name" value="RHOD"/>
    <property type="match status" value="1"/>
</dbReference>
<evidence type="ECO:0000259" key="3">
    <source>
        <dbReference type="PROSITE" id="PS50206"/>
    </source>
</evidence>
<dbReference type="PANTHER" id="PTHR30401:SF0">
    <property type="entry name" value="TRNA 2-SELENOURIDINE SYNTHASE"/>
    <property type="match status" value="1"/>
</dbReference>
<dbReference type="InterPro" id="IPR017582">
    <property type="entry name" value="SelU"/>
</dbReference>
<comment type="subunit">
    <text evidence="2">Monomer.</text>
</comment>
<dbReference type="RefSeq" id="WP_123639097.1">
    <property type="nucleotide sequence ID" value="NZ_RJUK01000002.1"/>
</dbReference>
<evidence type="ECO:0000313" key="5">
    <source>
        <dbReference type="Proteomes" id="UP000273643"/>
    </source>
</evidence>
<keyword evidence="1 2" id="KW-0711">Selenium</keyword>
<dbReference type="OrthoDB" id="9808735at2"/>
<proteinExistence type="inferred from homology"/>
<dbReference type="NCBIfam" id="NF008750">
    <property type="entry name" value="PRK11784.1-2"/>
    <property type="match status" value="1"/>
</dbReference>
<dbReference type="GO" id="GO:0043828">
    <property type="term" value="F:tRNA 2-selenouridine synthase activity"/>
    <property type="evidence" value="ECO:0007669"/>
    <property type="project" value="UniProtKB-EC"/>
</dbReference>
<gene>
    <name evidence="2" type="primary">selU</name>
    <name evidence="4" type="ORF">EDC38_2696</name>
</gene>
<feature type="domain" description="Rhodanese" evidence="3">
    <location>
        <begin position="15"/>
        <end position="130"/>
    </location>
</feature>
<dbReference type="EMBL" id="RJUK01000002">
    <property type="protein sequence ID" value="ROQ18469.1"/>
    <property type="molecule type" value="Genomic_DNA"/>
</dbReference>
<sequence length="376" mass="42972">MADRPQDIDDYLALFLSDTPMIDTRAPVEFAKGAFPAAVNLPLMLDDERARVGTCYKEQGQDAAIELGHQLVQGDIKAERVKAWLDFARAHPDGVLYCFRGGLRSQICQQWLREAGCDYPRVTGGYKALRWFLIDQMERICREHPLIVLAGRTGVAKTDLLVQLPQSVDLEGRANHRGSAFGRRVGGQPSQINFENAVAVDLLRCHHRAPNTPILVEDESHLIGRCVLPMPLKEAMERAPLALLEVSLEERVEHTYTNYILRKLAEWSEDQGEEAGFERFAEDLRVSLGRIRKRLGGVRYEEMAHLLEQSLSAHCRGDPKLHRVWIRRLLEDYYDPMYRYQLSKKSDRVVVRGGPEEVFAYLAEHYGIERRPDTPR</sequence>
<keyword evidence="5" id="KW-1185">Reference proteome</keyword>
<dbReference type="NCBIfam" id="NF008751">
    <property type="entry name" value="PRK11784.1-3"/>
    <property type="match status" value="1"/>
</dbReference>
<dbReference type="SUPFAM" id="SSF52821">
    <property type="entry name" value="Rhodanese/Cell cycle control phosphatase"/>
    <property type="match status" value="1"/>
</dbReference>
<name>A0A3N1NRG2_9GAMM</name>
<reference evidence="4 5" key="1">
    <citation type="submission" date="2018-11" db="EMBL/GenBank/DDBJ databases">
        <title>Genomic Encyclopedia of Type Strains, Phase IV (KMG-IV): sequencing the most valuable type-strain genomes for metagenomic binning, comparative biology and taxonomic classification.</title>
        <authorList>
            <person name="Goeker M."/>
        </authorList>
    </citation>
    <scope>NUCLEOTIDE SEQUENCE [LARGE SCALE GENOMIC DNA]</scope>
    <source>
        <strain evidence="4 5">DSM 16974</strain>
    </source>
</reference>
<dbReference type="NCBIfam" id="TIGR03167">
    <property type="entry name" value="tRNA_sel_U_synt"/>
    <property type="match status" value="1"/>
</dbReference>
<comment type="function">
    <text evidence="2">Involved in the post-transcriptional modification of the uridine at the wobble position (U34) of tRNA(Lys), tRNA(Glu) and tRNA(Gln). Catalyzes the conversion of 2-thiouridine (S2U-RNA) to 2-selenouridine (Se2U-RNA). Acts in a two-step process involving geranylation of 2-thiouridine (S2U) to S-geranyl-2-thiouridine (geS2U) and subsequent selenation of the latter derivative to 2-selenouridine (Se2U) in the tRNA chain.</text>
</comment>
<dbReference type="PROSITE" id="PS50206">
    <property type="entry name" value="RHODANESE_3"/>
    <property type="match status" value="1"/>
</dbReference>
<dbReference type="PANTHER" id="PTHR30401">
    <property type="entry name" value="TRNA 2-SELENOURIDINE SYNTHASE"/>
    <property type="match status" value="1"/>
</dbReference>
<comment type="catalytic activity">
    <reaction evidence="2">
        <text>5-methylaminomethyl-S-(2E)-geranyl-thiouridine(34) in tRNA + selenophosphate + H(+) = 5-methylaminomethyl-2-(Se-phospho)selenouridine(34) in tRNA + (2E)-thiogeraniol</text>
        <dbReference type="Rhea" id="RHEA:60172"/>
        <dbReference type="Rhea" id="RHEA-COMP:14654"/>
        <dbReference type="Rhea" id="RHEA-COMP:15523"/>
        <dbReference type="ChEBI" id="CHEBI:15378"/>
        <dbReference type="ChEBI" id="CHEBI:16144"/>
        <dbReference type="ChEBI" id="CHEBI:140632"/>
        <dbReference type="ChEBI" id="CHEBI:143702"/>
        <dbReference type="ChEBI" id="CHEBI:143703"/>
    </reaction>
</comment>